<sequence length="31" mass="3472">MGSSSSANTWISGLLNPDFTHRFHFSVYAIK</sequence>
<protein>
    <submittedName>
        <fullName evidence="1">Uncharacterized protein</fullName>
    </submittedName>
</protein>
<organism evidence="1">
    <name type="scientific">Anguilla anguilla</name>
    <name type="common">European freshwater eel</name>
    <name type="synonym">Muraena anguilla</name>
    <dbReference type="NCBI Taxonomy" id="7936"/>
    <lineage>
        <taxon>Eukaryota</taxon>
        <taxon>Metazoa</taxon>
        <taxon>Chordata</taxon>
        <taxon>Craniata</taxon>
        <taxon>Vertebrata</taxon>
        <taxon>Euteleostomi</taxon>
        <taxon>Actinopterygii</taxon>
        <taxon>Neopterygii</taxon>
        <taxon>Teleostei</taxon>
        <taxon>Anguilliformes</taxon>
        <taxon>Anguillidae</taxon>
        <taxon>Anguilla</taxon>
    </lineage>
</organism>
<evidence type="ECO:0000313" key="1">
    <source>
        <dbReference type="EMBL" id="JAH07676.1"/>
    </source>
</evidence>
<reference evidence="1" key="2">
    <citation type="journal article" date="2015" name="Fish Shellfish Immunol.">
        <title>Early steps in the European eel (Anguilla anguilla)-Vibrio vulnificus interaction in the gills: Role of the RtxA13 toxin.</title>
        <authorList>
            <person name="Callol A."/>
            <person name="Pajuelo D."/>
            <person name="Ebbesson L."/>
            <person name="Teles M."/>
            <person name="MacKenzie S."/>
            <person name="Amaro C."/>
        </authorList>
    </citation>
    <scope>NUCLEOTIDE SEQUENCE</scope>
</reference>
<reference evidence="1" key="1">
    <citation type="submission" date="2014-11" db="EMBL/GenBank/DDBJ databases">
        <authorList>
            <person name="Amaro Gonzalez C."/>
        </authorList>
    </citation>
    <scope>NUCLEOTIDE SEQUENCE</scope>
</reference>
<dbReference type="EMBL" id="GBXM01100901">
    <property type="protein sequence ID" value="JAH07676.1"/>
    <property type="molecule type" value="Transcribed_RNA"/>
</dbReference>
<dbReference type="AlphaFoldDB" id="A0A0E9PSR8"/>
<accession>A0A0E9PSR8</accession>
<proteinExistence type="predicted"/>
<name>A0A0E9PSR8_ANGAN</name>